<dbReference type="InterPro" id="IPR008979">
    <property type="entry name" value="Galactose-bd-like_sf"/>
</dbReference>
<comment type="caution">
    <text evidence="7">The sequence shown here is derived from an EMBL/GenBank/DDBJ whole genome shotgun (WGS) entry which is preliminary data.</text>
</comment>
<protein>
    <recommendedName>
        <fullName evidence="6">GH10 domain-containing protein</fullName>
    </recommendedName>
</protein>
<dbReference type="InterPro" id="IPR044846">
    <property type="entry name" value="GH10"/>
</dbReference>
<keyword evidence="5" id="KW-0624">Polysaccharide degradation</keyword>
<dbReference type="InterPro" id="IPR017853">
    <property type="entry name" value="GH"/>
</dbReference>
<dbReference type="Gene3D" id="3.20.20.80">
    <property type="entry name" value="Glycosidases"/>
    <property type="match status" value="5"/>
</dbReference>
<evidence type="ECO:0000313" key="8">
    <source>
        <dbReference type="Proteomes" id="UP001064489"/>
    </source>
</evidence>
<proteinExistence type="inferred from homology"/>
<sequence>MLLDLDIFILIGIQCLKNPHKRQYGGGIMKNPELNRGLKGWSTFGNARMEHKEAGGNKFIVAHSRIQPHDSVSQKVYRQKKNKLYTFSAWLQLTKGKCPVTVVFKTSDSFTHASSTIAQSGCWSMLKGGLTVIASAWLQLIEGKGPVTAVFKTSDSFTRASSVIAQSGCWSMLKGGLTVIASGSTEIYFQVRKTNVRIQALDKQGNPLQNATISIEQKSPSFPFGCAMNKNILNNPAYQNWFTSRFKVTTFENEMKWYSTEPSPGHEDYSVPDAMINFVKQHNIAVRAHNIFWDDPKYQPGWLNSLSPADLWKAVNKRITSIMSKYKGQVIAWDVVNENLHWNFFESKLGTKFSGVIYSKAHAFDGATTLFMNDYNTIEESGDKQSVPAKYLEKLREIQKYAGIANAKMAIGLEGHFNTPNLPYIRSSIDTLASAGLPIWLTEVDVQSGPSQCLANPHKPQYGGGIIVNPELNHGLKGWSTFGNAIIQHRESGGNKFLVAHSRRQPYASISQKLYLRKNMHYTFSAWIQVSEGVAAVSAFFKTRSGFKQAGAIVAEAKCWSMLKGGLTVDTSGPAELYFKSKNTSVEIWVDSLSLQPFTQEEWSSHQQQSINKVRKTNVRIQALDKQGNPLQNATISIEQKSPSFPFGYAMNKNILNNPAYQNWFTSRFKVTTFENEMKWYSTEPSPGHEDYSVPDEMINFAKQHNIAVRAHNIFWDDPKYQPGWLNSLSPADLWKAVNKRITSIMSKYKGQVIAWDVVNENLHWNFFESKLEESGDKQSVPAKYLEKLREIQKYPGIANAKMAIGLEGHFNTPNLPYIRSSIDTLASAGLPIWLTEVDVQSGPSQCLKNPHKRQYGGGIMKNPKLNRGLKGWSTFGNARMEHREAGGNKFIVAHSRIQPHDSVSQKVYRQKKNKLYTFSAWLQLIEGKGPVTAVFKTSDSFTHASSAIAQSGCWSRLKGGLTVIASGPTEIYFQCLANPHKPQYGGGIIVNPELNHGLKGWSTFGNAIIQHRESGGNKFLVAHSRRQPYASISQKLYLRKNMHYTFSAWIQVSEGVAAVSAFFKTRSGFKHAGAIVAEAKCWSMLKGGLTVDTSGPAELYFEVRKTNVRIQALDKQGNPLQNATISIEQKSPSFPFGCAMNKNILNNPAYQNWFTSRFKVTTFENEMKWYSTEPSPGHEDYSIPDAMINFAKQHNIAVRAHNIFWDDPKYQPGWLNSLSPADLWKAVNKRITSIMSKYKGQVIAWDVVNENLHWNFFESKLGTKFSGVIYSKAHAFDGATTLFMNDYNTIEESGDKQSVPAKYLEKLREIQKYPGIANAKMAIGLEGHFNTPNLPYIREEKSACCCCDLFTGKARFCYENMNFFSQTCILLLSCILLHSGYMIQALRYDHSATTKCLAAPGKAHYGGGLIVNPEFNRGVEGWTVFGQGAIKQGTSKESGNRFIVSHSRREPLDSFSQKIQLENGKFYSFSAWVQISEGSETVAAVFKTSDGKLSYGGKVLAKQGCWSLLKGGLVANFTSSAHIIFKSNNTRVEIWADNVSLQSFTKEQWISHQDKSIDKVRKQKVRFHITYANKTAMEGGVISIKQIKSGFPFGCGMNHYILTNTDYQDWFASRFKFTTFTNEMKWYSTEKIKGVENYTIPDAMVKFCENNGISIRGHNIFWDNPKQQPEWVKTLSPEDLKEAAARRINSVTTRYAGKLIHWDVMNENLHFRFYEDNLGNNASAEYYRTAHLLDPQATMFLNEYNTIEFNNDETVNAHNYSKKLEEIISYPGNGNMSVGIGLQGHFNSGKPNLPYMRSALDLLGSFGFPIWLTEVDVDKGSPSQAEYFEEILREAYSHPAVKGIISFTGPEAAGFKVMPLTDKDFKNTAAGDVVDKLLREWKSGDDLVVETSAVGNNGFSEISLFHGDYNLTIKHPVTNSSTRISFKVTKDLPRGTVHVQIDA</sequence>
<feature type="domain" description="GH10" evidence="6">
    <location>
        <begin position="209"/>
        <end position="557"/>
    </location>
</feature>
<accession>A0AAD5NV98</accession>
<reference evidence="7" key="2">
    <citation type="submission" date="2023-02" db="EMBL/GenBank/DDBJ databases">
        <authorList>
            <person name="Swenson N.G."/>
            <person name="Wegrzyn J.L."/>
            <person name="Mcevoy S.L."/>
        </authorList>
    </citation>
    <scope>NUCLEOTIDE SEQUENCE</scope>
    <source>
        <strain evidence="7">91603</strain>
        <tissue evidence="7">Leaf</tissue>
    </source>
</reference>
<evidence type="ECO:0000256" key="4">
    <source>
        <dbReference type="ARBA" id="ARBA00023277"/>
    </source>
</evidence>
<evidence type="ECO:0000256" key="1">
    <source>
        <dbReference type="ARBA" id="ARBA00007495"/>
    </source>
</evidence>
<keyword evidence="4" id="KW-0119">Carbohydrate metabolism</keyword>
<dbReference type="PANTHER" id="PTHR31490">
    <property type="entry name" value="GLYCOSYL HYDROLASE"/>
    <property type="match status" value="1"/>
</dbReference>
<comment type="similarity">
    <text evidence="1">Belongs to the glycosyl hydrolase 10 (cellulase F) family.</text>
</comment>
<dbReference type="SUPFAM" id="SSF49785">
    <property type="entry name" value="Galactose-binding domain-like"/>
    <property type="match status" value="5"/>
</dbReference>
<dbReference type="Gene3D" id="2.60.120.260">
    <property type="entry name" value="Galactose-binding domain-like"/>
    <property type="match status" value="5"/>
</dbReference>
<evidence type="ECO:0000259" key="6">
    <source>
        <dbReference type="PROSITE" id="PS51760"/>
    </source>
</evidence>
<feature type="domain" description="GH10" evidence="6">
    <location>
        <begin position="1122"/>
        <end position="1330"/>
    </location>
</feature>
<dbReference type="EMBL" id="JAJSOW010000101">
    <property type="protein sequence ID" value="KAI9182049.1"/>
    <property type="molecule type" value="Genomic_DNA"/>
</dbReference>
<feature type="domain" description="GH10" evidence="6">
    <location>
        <begin position="1579"/>
        <end position="1878"/>
    </location>
</feature>
<dbReference type="Proteomes" id="UP001064489">
    <property type="component" value="Chromosome 4"/>
</dbReference>
<dbReference type="GO" id="GO:0000272">
    <property type="term" value="P:polysaccharide catabolic process"/>
    <property type="evidence" value="ECO:0007669"/>
    <property type="project" value="UniProtKB-KW"/>
</dbReference>
<reference evidence="7" key="1">
    <citation type="journal article" date="2022" name="Plant J.">
        <title>Strategies of tolerance reflected in two North American maple genomes.</title>
        <authorList>
            <person name="McEvoy S.L."/>
            <person name="Sezen U.U."/>
            <person name="Trouern-Trend A."/>
            <person name="McMahon S.M."/>
            <person name="Schaberg P.G."/>
            <person name="Yang J."/>
            <person name="Wegrzyn J.L."/>
            <person name="Swenson N.G."/>
        </authorList>
    </citation>
    <scope>NUCLEOTIDE SEQUENCE</scope>
    <source>
        <strain evidence="7">91603</strain>
    </source>
</reference>
<feature type="domain" description="GH10" evidence="6">
    <location>
        <begin position="632"/>
        <end position="911"/>
    </location>
</feature>
<organism evidence="7 8">
    <name type="scientific">Acer negundo</name>
    <name type="common">Box elder</name>
    <dbReference type="NCBI Taxonomy" id="4023"/>
    <lineage>
        <taxon>Eukaryota</taxon>
        <taxon>Viridiplantae</taxon>
        <taxon>Streptophyta</taxon>
        <taxon>Embryophyta</taxon>
        <taxon>Tracheophyta</taxon>
        <taxon>Spermatophyta</taxon>
        <taxon>Magnoliopsida</taxon>
        <taxon>eudicotyledons</taxon>
        <taxon>Gunneridae</taxon>
        <taxon>Pentapetalae</taxon>
        <taxon>rosids</taxon>
        <taxon>malvids</taxon>
        <taxon>Sapindales</taxon>
        <taxon>Sapindaceae</taxon>
        <taxon>Hippocastanoideae</taxon>
        <taxon>Acereae</taxon>
        <taxon>Acer</taxon>
    </lineage>
</organism>
<evidence type="ECO:0000313" key="7">
    <source>
        <dbReference type="EMBL" id="KAI9182049.1"/>
    </source>
</evidence>
<evidence type="ECO:0000256" key="5">
    <source>
        <dbReference type="ARBA" id="ARBA00023326"/>
    </source>
</evidence>
<keyword evidence="8" id="KW-1185">Reference proteome</keyword>
<evidence type="ECO:0000256" key="2">
    <source>
        <dbReference type="ARBA" id="ARBA00022737"/>
    </source>
</evidence>
<dbReference type="SUPFAM" id="SSF51445">
    <property type="entry name" value="(Trans)glycosidases"/>
    <property type="match status" value="4"/>
</dbReference>
<dbReference type="Pfam" id="PF02018">
    <property type="entry name" value="CBM_4_9"/>
    <property type="match status" value="1"/>
</dbReference>
<dbReference type="PANTHER" id="PTHR31490:SF52">
    <property type="entry name" value="ENDO-1,4-BETA-XYLANASE 5-RELATED"/>
    <property type="match status" value="1"/>
</dbReference>
<dbReference type="InterPro" id="IPR001000">
    <property type="entry name" value="GH10_dom"/>
</dbReference>
<evidence type="ECO:0000256" key="3">
    <source>
        <dbReference type="ARBA" id="ARBA00022801"/>
    </source>
</evidence>
<dbReference type="GO" id="GO:0031176">
    <property type="term" value="F:endo-1,4-beta-xylanase activity"/>
    <property type="evidence" value="ECO:0007669"/>
    <property type="project" value="UniProtKB-ARBA"/>
</dbReference>
<keyword evidence="3" id="KW-0378">Hydrolase</keyword>
<name>A0AAD5NV98_ACENE</name>
<dbReference type="Pfam" id="PF00331">
    <property type="entry name" value="Glyco_hydro_10"/>
    <property type="match status" value="4"/>
</dbReference>
<dbReference type="InterPro" id="IPR003305">
    <property type="entry name" value="CenC_carb-bd"/>
</dbReference>
<dbReference type="SMART" id="SM00633">
    <property type="entry name" value="Glyco_10"/>
    <property type="match status" value="1"/>
</dbReference>
<gene>
    <name evidence="7" type="ORF">LWI28_021532</name>
</gene>
<keyword evidence="2" id="KW-0677">Repeat</keyword>
<dbReference type="PROSITE" id="PS51760">
    <property type="entry name" value="GH10_2"/>
    <property type="match status" value="4"/>
</dbReference>